<dbReference type="InterPro" id="IPR012171">
    <property type="entry name" value="Fatty_acid_desaturase"/>
</dbReference>
<dbReference type="GO" id="GO:0008610">
    <property type="term" value="P:lipid biosynthetic process"/>
    <property type="evidence" value="ECO:0007669"/>
    <property type="project" value="UniProtKB-ARBA"/>
</dbReference>
<feature type="transmembrane region" description="Helical" evidence="1">
    <location>
        <begin position="198"/>
        <end position="218"/>
    </location>
</feature>
<dbReference type="AlphaFoldDB" id="A0A2H0TDW1"/>
<dbReference type="PIRSF" id="PIRSF015921">
    <property type="entry name" value="FA_sphinglp_des"/>
    <property type="match status" value="1"/>
</dbReference>
<feature type="transmembrane region" description="Helical" evidence="1">
    <location>
        <begin position="224"/>
        <end position="250"/>
    </location>
</feature>
<keyword evidence="1" id="KW-1133">Transmembrane helix</keyword>
<comment type="caution">
    <text evidence="3">The sequence shown here is derived from an EMBL/GenBank/DDBJ whole genome shotgun (WGS) entry which is preliminary data.</text>
</comment>
<proteinExistence type="predicted"/>
<keyword evidence="1" id="KW-0472">Membrane</keyword>
<organism evidence="3 4">
    <name type="scientific">Candidatus Niyogibacteria bacterium CG10_big_fil_rev_8_21_14_0_10_46_36</name>
    <dbReference type="NCBI Taxonomy" id="1974726"/>
    <lineage>
        <taxon>Bacteria</taxon>
        <taxon>Candidatus Niyogiibacteriota</taxon>
    </lineage>
</organism>
<dbReference type="Pfam" id="PF00487">
    <property type="entry name" value="FA_desaturase"/>
    <property type="match status" value="1"/>
</dbReference>
<dbReference type="CDD" id="cd03506">
    <property type="entry name" value="Delta6-FADS-like"/>
    <property type="match status" value="1"/>
</dbReference>
<feature type="domain" description="Fatty acid desaturase" evidence="2">
    <location>
        <begin position="68"/>
        <end position="334"/>
    </location>
</feature>
<dbReference type="PANTHER" id="PTHR19353">
    <property type="entry name" value="FATTY ACID DESATURASE 2"/>
    <property type="match status" value="1"/>
</dbReference>
<dbReference type="InterPro" id="IPR005804">
    <property type="entry name" value="FA_desaturase_dom"/>
</dbReference>
<protein>
    <submittedName>
        <fullName evidence="3">Acyl-CoA desaturase</fullName>
    </submittedName>
</protein>
<keyword evidence="1" id="KW-0812">Transmembrane</keyword>
<reference evidence="4" key="1">
    <citation type="submission" date="2017-09" db="EMBL/GenBank/DDBJ databases">
        <title>Depth-based differentiation of microbial function through sediment-hosted aquifers and enrichment of novel symbionts in the deep terrestrial subsurface.</title>
        <authorList>
            <person name="Probst A.J."/>
            <person name="Ladd B."/>
            <person name="Jarett J.K."/>
            <person name="Geller-Mcgrath D.E."/>
            <person name="Sieber C.M.K."/>
            <person name="Emerson J.B."/>
            <person name="Anantharaman K."/>
            <person name="Thomas B.C."/>
            <person name="Malmstrom R."/>
            <person name="Stieglmeier M."/>
            <person name="Klingl A."/>
            <person name="Woyke T."/>
            <person name="Ryan C.M."/>
            <person name="Banfield J.F."/>
        </authorList>
    </citation>
    <scope>NUCLEOTIDE SEQUENCE [LARGE SCALE GENOMIC DNA]</scope>
</reference>
<dbReference type="EMBL" id="PFCO01000003">
    <property type="protein sequence ID" value="PIR69732.1"/>
    <property type="molecule type" value="Genomic_DNA"/>
</dbReference>
<dbReference type="PANTHER" id="PTHR19353:SF19">
    <property type="entry name" value="DELTA(5) FATTY ACID DESATURASE C-RELATED"/>
    <property type="match status" value="1"/>
</dbReference>
<sequence length="361" mass="42618">MRIGDNITFEKKAEFSRELTQNVEDYFKRTGEKKRDHPLMFLKAAFMLAWFGGAYYLLVFTTHTWIEAILYTLLLSFAAIGIGFNVQHDANHGALSSRKWVNYIFGYTLDIIGGSSFFWRKSHNIAHHTYTNIQGEDDDIDFGILARMAPDQPRRRMHAYQHIYLWFLYGLIFFRWHFDFKAFKRSLLPSSNGTHINLMDRVMFWAGKIIFWNLAFIIPMLYHSWWTVLACYAFGIFSIGFVAAIIFSLAHSMNETEHPLPNPETLRIPSEWMVHQLKTTVNFSPNNPFLTFYLGGLNYQVEHHLFHRISHIHYPRIAPIVEKTCKKFGIRYRVNKTFWSAIHSHYLFLKRMGQSRHMTSH</sequence>
<feature type="transmembrane region" description="Helical" evidence="1">
    <location>
        <begin position="159"/>
        <end position="178"/>
    </location>
</feature>
<gene>
    <name evidence="3" type="ORF">COU47_01450</name>
</gene>
<evidence type="ECO:0000259" key="2">
    <source>
        <dbReference type="Pfam" id="PF00487"/>
    </source>
</evidence>
<evidence type="ECO:0000313" key="3">
    <source>
        <dbReference type="EMBL" id="PIR69732.1"/>
    </source>
</evidence>
<evidence type="ECO:0000256" key="1">
    <source>
        <dbReference type="SAM" id="Phobius"/>
    </source>
</evidence>
<accession>A0A2H0TDW1</accession>
<feature type="transmembrane region" description="Helical" evidence="1">
    <location>
        <begin position="65"/>
        <end position="88"/>
    </location>
</feature>
<evidence type="ECO:0000313" key="4">
    <source>
        <dbReference type="Proteomes" id="UP000231503"/>
    </source>
</evidence>
<name>A0A2H0TDW1_9BACT</name>
<feature type="transmembrane region" description="Helical" evidence="1">
    <location>
        <begin position="100"/>
        <end position="119"/>
    </location>
</feature>
<feature type="transmembrane region" description="Helical" evidence="1">
    <location>
        <begin position="39"/>
        <end position="59"/>
    </location>
</feature>
<dbReference type="GO" id="GO:0016020">
    <property type="term" value="C:membrane"/>
    <property type="evidence" value="ECO:0007669"/>
    <property type="project" value="TreeGrafter"/>
</dbReference>
<dbReference type="Proteomes" id="UP000231503">
    <property type="component" value="Unassembled WGS sequence"/>
</dbReference>
<dbReference type="GO" id="GO:0016717">
    <property type="term" value="F:oxidoreductase activity, acting on paired donors, with oxidation of a pair of donors resulting in the reduction of molecular oxygen to two molecules of water"/>
    <property type="evidence" value="ECO:0007669"/>
    <property type="project" value="TreeGrafter"/>
</dbReference>